<dbReference type="Proteomes" id="UP001059597">
    <property type="component" value="Chromosome"/>
</dbReference>
<dbReference type="InterPro" id="IPR034660">
    <property type="entry name" value="DinB/YfiT-like"/>
</dbReference>
<dbReference type="InterPro" id="IPR017520">
    <property type="entry name" value="CHP03086"/>
</dbReference>
<feature type="region of interest" description="Disordered" evidence="1">
    <location>
        <begin position="211"/>
        <end position="240"/>
    </location>
</feature>
<organism evidence="3 4">
    <name type="scientific">Streptomyces nigrescens</name>
    <dbReference type="NCBI Taxonomy" id="1920"/>
    <lineage>
        <taxon>Bacteria</taxon>
        <taxon>Bacillati</taxon>
        <taxon>Actinomycetota</taxon>
        <taxon>Actinomycetes</taxon>
        <taxon>Kitasatosporales</taxon>
        <taxon>Streptomycetaceae</taxon>
        <taxon>Streptomyces</taxon>
    </lineage>
</organism>
<proteinExistence type="predicted"/>
<dbReference type="InterPro" id="IPR017517">
    <property type="entry name" value="Maleyloyr_isom"/>
</dbReference>
<name>A0ABM7ZU66_STRNI</name>
<evidence type="ECO:0000313" key="3">
    <source>
        <dbReference type="EMBL" id="BDM69886.1"/>
    </source>
</evidence>
<dbReference type="InterPro" id="IPR024344">
    <property type="entry name" value="MDMPI_metal-binding"/>
</dbReference>
<keyword evidence="4" id="KW-1185">Reference proteome</keyword>
<accession>A0ABM7ZU66</accession>
<dbReference type="SUPFAM" id="SSF109854">
    <property type="entry name" value="DinB/YfiT-like putative metalloenzymes"/>
    <property type="match status" value="1"/>
</dbReference>
<feature type="domain" description="Mycothiol-dependent maleylpyruvate isomerase metal-binding" evidence="2">
    <location>
        <begin position="53"/>
        <end position="171"/>
    </location>
</feature>
<dbReference type="Gene3D" id="1.20.120.450">
    <property type="entry name" value="dinb family like domain"/>
    <property type="match status" value="1"/>
</dbReference>
<feature type="region of interest" description="Disordered" evidence="1">
    <location>
        <begin position="1"/>
        <end position="36"/>
    </location>
</feature>
<gene>
    <name evidence="3" type="ORF">HEK616_33730</name>
</gene>
<protein>
    <recommendedName>
        <fullName evidence="2">Mycothiol-dependent maleylpyruvate isomerase metal-binding domain-containing protein</fullName>
    </recommendedName>
</protein>
<evidence type="ECO:0000313" key="4">
    <source>
        <dbReference type="Proteomes" id="UP001059597"/>
    </source>
</evidence>
<dbReference type="EMBL" id="AP026073">
    <property type="protein sequence ID" value="BDM69886.1"/>
    <property type="molecule type" value="Genomic_DNA"/>
</dbReference>
<sequence length="240" mass="26593">MAERVPVREINGAGGRRLPTRRLNPAGPTAPQSSRLPFMRETDNELFTLLTTAYADCAARIRLVRSDQWTDGTPCEKWDVRQLVGHLVQGNLIYTALMHGGSADGFLTQLDQDPLGDHPLADYERASAAMLTEFRVPGALDRTVDYPFAPLTARQLLGLMITDTLTHTWDLSRAIGADDQLDGHLVDWVMGNVDWIYAGVEESPLAQTRSDLYYGEPVPSPPSGPDSPQDRLLRLMGRRP</sequence>
<evidence type="ECO:0000259" key="2">
    <source>
        <dbReference type="Pfam" id="PF11716"/>
    </source>
</evidence>
<dbReference type="Pfam" id="PF11716">
    <property type="entry name" value="MDMPI_N"/>
    <property type="match status" value="1"/>
</dbReference>
<reference evidence="3" key="1">
    <citation type="submission" date="2022-06" db="EMBL/GenBank/DDBJ databases">
        <title>Complete genome sequence of Streptomyces nigrescens HEK616.</title>
        <authorList>
            <person name="Asamizu S."/>
            <person name="Onaka H."/>
        </authorList>
    </citation>
    <scope>NUCLEOTIDE SEQUENCE</scope>
    <source>
        <strain evidence="3">HEK616</strain>
    </source>
</reference>
<evidence type="ECO:0000256" key="1">
    <source>
        <dbReference type="SAM" id="MobiDB-lite"/>
    </source>
</evidence>
<dbReference type="NCBIfam" id="TIGR03083">
    <property type="entry name" value="maleylpyruvate isomerase family mycothiol-dependent enzyme"/>
    <property type="match status" value="1"/>
</dbReference>
<dbReference type="NCBIfam" id="TIGR03086">
    <property type="entry name" value="TIGR03086 family metal-binding protein"/>
    <property type="match status" value="1"/>
</dbReference>